<evidence type="ECO:0000256" key="2">
    <source>
        <dbReference type="SAM" id="MobiDB-lite"/>
    </source>
</evidence>
<evidence type="ECO:0000313" key="4">
    <source>
        <dbReference type="EMBL" id="KAL3390784.1"/>
    </source>
</evidence>
<evidence type="ECO:0000313" key="5">
    <source>
        <dbReference type="Proteomes" id="UP001627154"/>
    </source>
</evidence>
<feature type="domain" description="CCHC-type" evidence="3">
    <location>
        <begin position="217"/>
        <end position="232"/>
    </location>
</feature>
<dbReference type="AlphaFoldDB" id="A0ABD2WDW8"/>
<dbReference type="SUPFAM" id="SSF57756">
    <property type="entry name" value="Retrovirus zinc finger-like domains"/>
    <property type="match status" value="1"/>
</dbReference>
<comment type="caution">
    <text evidence="4">The sequence shown here is derived from an EMBL/GenBank/DDBJ whole genome shotgun (WGS) entry which is preliminary data.</text>
</comment>
<dbReference type="InterPro" id="IPR036875">
    <property type="entry name" value="Znf_CCHC_sf"/>
</dbReference>
<dbReference type="SMART" id="SM00343">
    <property type="entry name" value="ZnF_C2HC"/>
    <property type="match status" value="2"/>
</dbReference>
<evidence type="ECO:0000256" key="1">
    <source>
        <dbReference type="PROSITE-ProRule" id="PRU00047"/>
    </source>
</evidence>
<keyword evidence="1" id="KW-0479">Metal-binding</keyword>
<reference evidence="4 5" key="1">
    <citation type="journal article" date="2024" name="bioRxiv">
        <title>A reference genome for Trichogramma kaykai: A tiny desert-dwelling parasitoid wasp with competing sex-ratio distorters.</title>
        <authorList>
            <person name="Culotta J."/>
            <person name="Lindsey A.R."/>
        </authorList>
    </citation>
    <scope>NUCLEOTIDE SEQUENCE [LARGE SCALE GENOMIC DNA]</scope>
    <source>
        <strain evidence="4 5">KSX58</strain>
    </source>
</reference>
<proteinExistence type="predicted"/>
<dbReference type="Pfam" id="PF00098">
    <property type="entry name" value="zf-CCHC"/>
    <property type="match status" value="1"/>
</dbReference>
<feature type="domain" description="CCHC-type" evidence="3">
    <location>
        <begin position="193"/>
        <end position="209"/>
    </location>
</feature>
<protein>
    <recommendedName>
        <fullName evidence="3">CCHC-type domain-containing protein</fullName>
    </recommendedName>
</protein>
<organism evidence="4 5">
    <name type="scientific">Trichogramma kaykai</name>
    <dbReference type="NCBI Taxonomy" id="54128"/>
    <lineage>
        <taxon>Eukaryota</taxon>
        <taxon>Metazoa</taxon>
        <taxon>Ecdysozoa</taxon>
        <taxon>Arthropoda</taxon>
        <taxon>Hexapoda</taxon>
        <taxon>Insecta</taxon>
        <taxon>Pterygota</taxon>
        <taxon>Neoptera</taxon>
        <taxon>Endopterygota</taxon>
        <taxon>Hymenoptera</taxon>
        <taxon>Apocrita</taxon>
        <taxon>Proctotrupomorpha</taxon>
        <taxon>Chalcidoidea</taxon>
        <taxon>Trichogrammatidae</taxon>
        <taxon>Trichogramma</taxon>
    </lineage>
</organism>
<gene>
    <name evidence="4" type="ORF">TKK_014501</name>
</gene>
<sequence>MLRADVTRTTFGSRCRQDGRPAKAKPAGCFRPGVVVVKAKDPKSYAKILKLLRSEPTLKDSVSSVNKVRRSAGGELLLQLDKACISPGELGRKLDSAIGELGSATARTSVTAIEIKDLDEVTTREEIWGALRTHLDGASKQGLSAVRSLLKAFAGTQISVVTLPDQLAAKAVKLGRIRIGWVNCRIREKNEVRRCYRCWDPGHMAARCPGPDRRSCCHRCGQEGHLAKICQNVPSCLLCRGDEARTHATMSAAYPLAKKFAVSIHRRACLRVICGFCSISHEATYFLASIPPLTLLIDERSRLYLRRLENVESEERAKTIEEWQAQWTCSRKGRWTHRLIPNIIPWIERRHGEVNYHLTQLLTGHGCFRSYLCRTNNDTGDQCPVCSAAVEDVGHVIFRCPRFTEEREVLHHLLGGPLEPETLVGFMLEAESNWLAVSTFAQSVMTRLRSEERARRR</sequence>
<dbReference type="EMBL" id="JBJJXI010000116">
    <property type="protein sequence ID" value="KAL3390784.1"/>
    <property type="molecule type" value="Genomic_DNA"/>
</dbReference>
<dbReference type="InterPro" id="IPR001878">
    <property type="entry name" value="Znf_CCHC"/>
</dbReference>
<keyword evidence="5" id="KW-1185">Reference proteome</keyword>
<accession>A0ABD2WDW8</accession>
<name>A0ABD2WDW8_9HYME</name>
<dbReference type="PROSITE" id="PS50158">
    <property type="entry name" value="ZF_CCHC"/>
    <property type="match status" value="2"/>
</dbReference>
<keyword evidence="1" id="KW-0863">Zinc-finger</keyword>
<evidence type="ECO:0000259" key="3">
    <source>
        <dbReference type="PROSITE" id="PS50158"/>
    </source>
</evidence>
<dbReference type="Gene3D" id="4.10.60.10">
    <property type="entry name" value="Zinc finger, CCHC-type"/>
    <property type="match status" value="1"/>
</dbReference>
<feature type="region of interest" description="Disordered" evidence="2">
    <location>
        <begin position="1"/>
        <end position="23"/>
    </location>
</feature>
<dbReference type="GO" id="GO:0008270">
    <property type="term" value="F:zinc ion binding"/>
    <property type="evidence" value="ECO:0007669"/>
    <property type="project" value="UniProtKB-KW"/>
</dbReference>
<keyword evidence="1" id="KW-0862">Zinc</keyword>
<dbReference type="Proteomes" id="UP001627154">
    <property type="component" value="Unassembled WGS sequence"/>
</dbReference>